<dbReference type="GO" id="GO:0005524">
    <property type="term" value="F:ATP binding"/>
    <property type="evidence" value="ECO:0007669"/>
    <property type="project" value="UniProtKB-KW"/>
</dbReference>
<dbReference type="Pfam" id="PF13191">
    <property type="entry name" value="AAA_16"/>
    <property type="match status" value="1"/>
</dbReference>
<dbReference type="SUPFAM" id="SSF46894">
    <property type="entry name" value="C-terminal effector domain of the bipartite response regulators"/>
    <property type="match status" value="1"/>
</dbReference>
<dbReference type="GO" id="GO:0006355">
    <property type="term" value="P:regulation of DNA-templated transcription"/>
    <property type="evidence" value="ECO:0007669"/>
    <property type="project" value="InterPro"/>
</dbReference>
<dbReference type="PROSITE" id="PS00622">
    <property type="entry name" value="HTH_LUXR_1"/>
    <property type="match status" value="1"/>
</dbReference>
<dbReference type="Gene3D" id="3.40.50.300">
    <property type="entry name" value="P-loop containing nucleotide triphosphate hydrolases"/>
    <property type="match status" value="1"/>
</dbReference>
<dbReference type="PANTHER" id="PTHR16305:SF35">
    <property type="entry name" value="TRANSCRIPTIONAL ACTIVATOR DOMAIN"/>
    <property type="match status" value="1"/>
</dbReference>
<organism evidence="4 5">
    <name type="scientific">Streptomyces rapamycinicus (strain ATCC 29253 / DSM 41530 / NRRL 5491 / AYB-994)</name>
    <name type="common">Streptomyces hygroscopicus (strain ATCC 29253)</name>
    <dbReference type="NCBI Taxonomy" id="1343740"/>
    <lineage>
        <taxon>Bacteria</taxon>
        <taxon>Bacillati</taxon>
        <taxon>Actinomycetota</taxon>
        <taxon>Actinomycetes</taxon>
        <taxon>Kitasatosporales</taxon>
        <taxon>Streptomycetaceae</taxon>
        <taxon>Streptomyces</taxon>
        <taxon>Streptomyces violaceusniger group</taxon>
    </lineage>
</organism>
<dbReference type="Gene3D" id="1.10.10.10">
    <property type="entry name" value="Winged helix-like DNA-binding domain superfamily/Winged helix DNA-binding domain"/>
    <property type="match status" value="1"/>
</dbReference>
<name>A0A3L8RC33_STRRN</name>
<dbReference type="Proteomes" id="UP000281594">
    <property type="component" value="Unassembled WGS sequence"/>
</dbReference>
<dbReference type="SMART" id="SM00421">
    <property type="entry name" value="HTH_LUXR"/>
    <property type="match status" value="1"/>
</dbReference>
<dbReference type="InterPro" id="IPR016032">
    <property type="entry name" value="Sig_transdc_resp-reg_C-effctor"/>
</dbReference>
<dbReference type="GO" id="GO:0003677">
    <property type="term" value="F:DNA binding"/>
    <property type="evidence" value="ECO:0007669"/>
    <property type="project" value="InterPro"/>
</dbReference>
<dbReference type="InterPro" id="IPR000792">
    <property type="entry name" value="Tscrpt_reg_LuxR_C"/>
</dbReference>
<protein>
    <submittedName>
        <fullName evidence="4">Regulator of cholesterol oxidase</fullName>
    </submittedName>
</protein>
<evidence type="ECO:0000259" key="3">
    <source>
        <dbReference type="PROSITE" id="PS50043"/>
    </source>
</evidence>
<reference evidence="4 5" key="1">
    <citation type="journal article" date="2018" name="J. Biol. Chem.">
        <title>Discovery of the actinoplanic acid pathway in Streptomyces rapamycinicus reveals a genetically conserved synergism with rapamycin.</title>
        <authorList>
            <person name="Mrak P."/>
            <person name="Krastel P."/>
            <person name="Pivk Lukancic P."/>
            <person name="Tao J."/>
            <person name="Pistorius D."/>
            <person name="Moore C.M."/>
        </authorList>
    </citation>
    <scope>NUCLEOTIDE SEQUENCE [LARGE SCALE GENOMIC DNA]</scope>
    <source>
        <strain evidence="4 5">NRRL 5491</strain>
    </source>
</reference>
<sequence>MPAVECYELDARDDELRKLEEVVDRAGNGRGVVVTITGPIACGKTELLDAAAAKADAITLRAVCSAEEQALPYALIGQLIDNPALASHALEPACPTLPGEHLSPEAENRLRSDLTRTLLALAAERPVLIGIDDVHHADTASLNCLLHLARRVGSARIAMVLTELRRLTPAHSQFQAELLSLGHHREIALRPLSPKHTAELVRAGLGPDVDEDVLTGLYRATGGNLNLTRGLINDVREAWETGGTGISAGRAYRLAYLGSLYRCGPVPLRVARVAAVLGQSANTTLVRWISGLNADAVGEATEILTEGGLLHDLRFPHPAARSVVLNDMSAQERRRLHRSALEVLDDVPVEVVAHHQVGAGLLHGPKAAEIFAKAGQELHVRGELDTASDYLQLAHQASDDAVTRAGLRVEAVAIERRRNPLASSRHLDELTVAARAGLLFPEHTALMIRWLGVGGRSGEAAGLLASQRPRAVTDQDRAHMRAAEVSLALVSPGTSGPDRRPRPLTPDELANLPKAARLCAIADNAVMSALRGRPELAAAEAENVLQHADSAAAGTTALAALTALLYAENTDTAQLWADKLVSETGASNEEEAGYAGPRAEAALRRGDLAAAVEAGSTVLDHRRLSTLGITAALPLSSAVAAAIRLGETERAEKWLAQPLPQAIQDGLFGLHLLSARGQYSLATGQHESAYTAFRTCGERMRNWGVDVPGLSLWRVDAAEALLHGRDRDEGRRLVDEQLTRAMGPRSRALTLRVQAAYSPPAKRVDLLDEAADLLLSCNDQYERARVLADLSETFSALRHHSRARGLLRQARHLAAQRGAIPLLRRLGAKPGGPGWLEESGLPQRIKSLTDAERRVASLAAGGQTNRVIADQLFVTASTVEQHLTNVFRKLGVKGRQHLPAELVKAE</sequence>
<feature type="domain" description="HTH luxR-type" evidence="3">
    <location>
        <begin position="841"/>
        <end position="906"/>
    </location>
</feature>
<dbReference type="InterPro" id="IPR036388">
    <property type="entry name" value="WH-like_DNA-bd_sf"/>
</dbReference>
<dbReference type="PROSITE" id="PS50043">
    <property type="entry name" value="HTH_LUXR_2"/>
    <property type="match status" value="1"/>
</dbReference>
<evidence type="ECO:0000256" key="1">
    <source>
        <dbReference type="ARBA" id="ARBA00022741"/>
    </source>
</evidence>
<dbReference type="SUPFAM" id="SSF52540">
    <property type="entry name" value="P-loop containing nucleoside triphosphate hydrolases"/>
    <property type="match status" value="1"/>
</dbReference>
<dbReference type="PRINTS" id="PR00038">
    <property type="entry name" value="HTHLUXR"/>
</dbReference>
<dbReference type="GO" id="GO:0005737">
    <property type="term" value="C:cytoplasm"/>
    <property type="evidence" value="ECO:0007669"/>
    <property type="project" value="TreeGrafter"/>
</dbReference>
<dbReference type="STRING" id="1343740.M271_40640"/>
<comment type="caution">
    <text evidence="4">The sequence shown here is derived from an EMBL/GenBank/DDBJ whole genome shotgun (WGS) entry which is preliminary data.</text>
</comment>
<dbReference type="PANTHER" id="PTHR16305">
    <property type="entry name" value="TESTICULAR SOLUBLE ADENYLYL CYCLASE"/>
    <property type="match status" value="1"/>
</dbReference>
<dbReference type="AlphaFoldDB" id="A0A3L8RC33"/>
<dbReference type="InterPro" id="IPR027417">
    <property type="entry name" value="P-loop_NTPase"/>
</dbReference>
<evidence type="ECO:0000313" key="5">
    <source>
        <dbReference type="Proteomes" id="UP000281594"/>
    </source>
</evidence>
<accession>A0A3L8RC33</accession>
<dbReference type="GO" id="GO:0004016">
    <property type="term" value="F:adenylate cyclase activity"/>
    <property type="evidence" value="ECO:0007669"/>
    <property type="project" value="TreeGrafter"/>
</dbReference>
<dbReference type="EMBL" id="QYCY01000001">
    <property type="protein sequence ID" value="RLV77304.1"/>
    <property type="molecule type" value="Genomic_DNA"/>
</dbReference>
<evidence type="ECO:0000256" key="2">
    <source>
        <dbReference type="ARBA" id="ARBA00022840"/>
    </source>
</evidence>
<keyword evidence="2" id="KW-0067">ATP-binding</keyword>
<gene>
    <name evidence="4" type="ORF">D3C57_103005</name>
</gene>
<dbReference type="InterPro" id="IPR041664">
    <property type="entry name" value="AAA_16"/>
</dbReference>
<keyword evidence="1" id="KW-0547">Nucleotide-binding</keyword>
<proteinExistence type="predicted"/>
<evidence type="ECO:0000313" key="4">
    <source>
        <dbReference type="EMBL" id="RLV77304.1"/>
    </source>
</evidence>
<dbReference type="CDD" id="cd06170">
    <property type="entry name" value="LuxR_C_like"/>
    <property type="match status" value="1"/>
</dbReference>
<dbReference type="Pfam" id="PF00196">
    <property type="entry name" value="GerE"/>
    <property type="match status" value="1"/>
</dbReference>